<reference evidence="2 3" key="2">
    <citation type="journal article" date="2010" name="Nucleic Acids Res.">
        <title>BeetleBase in 2010: revisions to provide comprehensive genomic information for Tribolium castaneum.</title>
        <authorList>
            <person name="Kim H.S."/>
            <person name="Murphy T."/>
            <person name="Xia J."/>
            <person name="Caragea D."/>
            <person name="Park Y."/>
            <person name="Beeman R.W."/>
            <person name="Lorenzen M.D."/>
            <person name="Butcher S."/>
            <person name="Manak J.R."/>
            <person name="Brown S.J."/>
        </authorList>
    </citation>
    <scope>GENOME REANNOTATION</scope>
    <source>
        <strain evidence="2 3">Georgia GA2</strain>
    </source>
</reference>
<accession>A0A139WCD1</accession>
<dbReference type="Proteomes" id="UP000007266">
    <property type="component" value="Linkage group 9"/>
</dbReference>
<evidence type="ECO:0000313" key="2">
    <source>
        <dbReference type="EMBL" id="KYB25583.1"/>
    </source>
</evidence>
<dbReference type="EMBL" id="KQ971371">
    <property type="protein sequence ID" value="KYB25583.1"/>
    <property type="molecule type" value="Genomic_DNA"/>
</dbReference>
<evidence type="ECO:0000256" key="1">
    <source>
        <dbReference type="SAM" id="MobiDB-lite"/>
    </source>
</evidence>
<reference evidence="2 3" key="1">
    <citation type="journal article" date="2008" name="Nature">
        <title>The genome of the model beetle and pest Tribolium castaneum.</title>
        <authorList>
            <consortium name="Tribolium Genome Sequencing Consortium"/>
            <person name="Richards S."/>
            <person name="Gibbs R.A."/>
            <person name="Weinstock G.M."/>
            <person name="Brown S.J."/>
            <person name="Denell R."/>
            <person name="Beeman R.W."/>
            <person name="Gibbs R."/>
            <person name="Beeman R.W."/>
            <person name="Brown S.J."/>
            <person name="Bucher G."/>
            <person name="Friedrich M."/>
            <person name="Grimmelikhuijzen C.J."/>
            <person name="Klingler M."/>
            <person name="Lorenzen M."/>
            <person name="Richards S."/>
            <person name="Roth S."/>
            <person name="Schroder R."/>
            <person name="Tautz D."/>
            <person name="Zdobnov E.M."/>
            <person name="Muzny D."/>
            <person name="Gibbs R.A."/>
            <person name="Weinstock G.M."/>
            <person name="Attaway T."/>
            <person name="Bell S."/>
            <person name="Buhay C.J."/>
            <person name="Chandrabose M.N."/>
            <person name="Chavez D."/>
            <person name="Clerk-Blankenburg K.P."/>
            <person name="Cree A."/>
            <person name="Dao M."/>
            <person name="Davis C."/>
            <person name="Chacko J."/>
            <person name="Dinh H."/>
            <person name="Dugan-Rocha S."/>
            <person name="Fowler G."/>
            <person name="Garner T.T."/>
            <person name="Garnes J."/>
            <person name="Gnirke A."/>
            <person name="Hawes A."/>
            <person name="Hernandez J."/>
            <person name="Hines S."/>
            <person name="Holder M."/>
            <person name="Hume J."/>
            <person name="Jhangiani S.N."/>
            <person name="Joshi V."/>
            <person name="Khan Z.M."/>
            <person name="Jackson L."/>
            <person name="Kovar C."/>
            <person name="Kowis A."/>
            <person name="Lee S."/>
            <person name="Lewis L.R."/>
            <person name="Margolis J."/>
            <person name="Morgan M."/>
            <person name="Nazareth L.V."/>
            <person name="Nguyen N."/>
            <person name="Okwuonu G."/>
            <person name="Parker D."/>
            <person name="Richards S."/>
            <person name="Ruiz S.J."/>
            <person name="Santibanez J."/>
            <person name="Savard J."/>
            <person name="Scherer S.E."/>
            <person name="Schneider B."/>
            <person name="Sodergren E."/>
            <person name="Tautz D."/>
            <person name="Vattahil S."/>
            <person name="Villasana D."/>
            <person name="White C.S."/>
            <person name="Wright R."/>
            <person name="Park Y."/>
            <person name="Beeman R.W."/>
            <person name="Lord J."/>
            <person name="Oppert B."/>
            <person name="Lorenzen M."/>
            <person name="Brown S."/>
            <person name="Wang L."/>
            <person name="Savard J."/>
            <person name="Tautz D."/>
            <person name="Richards S."/>
            <person name="Weinstock G."/>
            <person name="Gibbs R.A."/>
            <person name="Liu Y."/>
            <person name="Worley K."/>
            <person name="Weinstock G."/>
            <person name="Elsik C.G."/>
            <person name="Reese J.T."/>
            <person name="Elhaik E."/>
            <person name="Landan G."/>
            <person name="Graur D."/>
            <person name="Arensburger P."/>
            <person name="Atkinson P."/>
            <person name="Beeman R.W."/>
            <person name="Beidler J."/>
            <person name="Brown S.J."/>
            <person name="Demuth J.P."/>
            <person name="Drury D.W."/>
            <person name="Du Y.Z."/>
            <person name="Fujiwara H."/>
            <person name="Lorenzen M."/>
            <person name="Maselli V."/>
            <person name="Osanai M."/>
            <person name="Park Y."/>
            <person name="Robertson H.M."/>
            <person name="Tu Z."/>
            <person name="Wang J.J."/>
            <person name="Wang S."/>
            <person name="Richards S."/>
            <person name="Song H."/>
            <person name="Zhang L."/>
            <person name="Sodergren E."/>
            <person name="Werner D."/>
            <person name="Stanke M."/>
            <person name="Morgenstern B."/>
            <person name="Solovyev V."/>
            <person name="Kosarev P."/>
            <person name="Brown G."/>
            <person name="Chen H.C."/>
            <person name="Ermolaeva O."/>
            <person name="Hlavina W."/>
            <person name="Kapustin Y."/>
            <person name="Kiryutin B."/>
            <person name="Kitts P."/>
            <person name="Maglott D."/>
            <person name="Pruitt K."/>
            <person name="Sapojnikov V."/>
            <person name="Souvorov A."/>
            <person name="Mackey A.J."/>
            <person name="Waterhouse R.M."/>
            <person name="Wyder S."/>
            <person name="Zdobnov E.M."/>
            <person name="Zdobnov E.M."/>
            <person name="Wyder S."/>
            <person name="Kriventseva E.V."/>
            <person name="Kadowaki T."/>
            <person name="Bork P."/>
            <person name="Aranda M."/>
            <person name="Bao R."/>
            <person name="Beermann A."/>
            <person name="Berns N."/>
            <person name="Bolognesi R."/>
            <person name="Bonneton F."/>
            <person name="Bopp D."/>
            <person name="Brown S.J."/>
            <person name="Bucher G."/>
            <person name="Butts T."/>
            <person name="Chaumot A."/>
            <person name="Denell R.E."/>
            <person name="Ferrier D.E."/>
            <person name="Friedrich M."/>
            <person name="Gordon C.M."/>
            <person name="Jindra M."/>
            <person name="Klingler M."/>
            <person name="Lan Q."/>
            <person name="Lattorff H.M."/>
            <person name="Laudet V."/>
            <person name="von Levetsow C."/>
            <person name="Liu Z."/>
            <person name="Lutz R."/>
            <person name="Lynch J.A."/>
            <person name="da Fonseca R.N."/>
            <person name="Posnien N."/>
            <person name="Reuter R."/>
            <person name="Roth S."/>
            <person name="Savard J."/>
            <person name="Schinko J.B."/>
            <person name="Schmitt C."/>
            <person name="Schoppmeier M."/>
            <person name="Schroder R."/>
            <person name="Shippy T.D."/>
            <person name="Simonnet F."/>
            <person name="Marques-Souza H."/>
            <person name="Tautz D."/>
            <person name="Tomoyasu Y."/>
            <person name="Trauner J."/>
            <person name="Van der Zee M."/>
            <person name="Vervoort M."/>
            <person name="Wittkopp N."/>
            <person name="Wimmer E.A."/>
            <person name="Yang X."/>
            <person name="Jones A.K."/>
            <person name="Sattelle D.B."/>
            <person name="Ebert P.R."/>
            <person name="Nelson D."/>
            <person name="Scott J.G."/>
            <person name="Beeman R.W."/>
            <person name="Muthukrishnan S."/>
            <person name="Kramer K.J."/>
            <person name="Arakane Y."/>
            <person name="Beeman R.W."/>
            <person name="Zhu Q."/>
            <person name="Hogenkamp D."/>
            <person name="Dixit R."/>
            <person name="Oppert B."/>
            <person name="Jiang H."/>
            <person name="Zou Z."/>
            <person name="Marshall J."/>
            <person name="Elpidina E."/>
            <person name="Vinokurov K."/>
            <person name="Oppert C."/>
            <person name="Zou Z."/>
            <person name="Evans J."/>
            <person name="Lu Z."/>
            <person name="Zhao P."/>
            <person name="Sumathipala N."/>
            <person name="Altincicek B."/>
            <person name="Vilcinskas A."/>
            <person name="Williams M."/>
            <person name="Hultmark D."/>
            <person name="Hetru C."/>
            <person name="Jiang H."/>
            <person name="Grimmelikhuijzen C.J."/>
            <person name="Hauser F."/>
            <person name="Cazzamali G."/>
            <person name="Williamson M."/>
            <person name="Park Y."/>
            <person name="Li B."/>
            <person name="Tanaka Y."/>
            <person name="Predel R."/>
            <person name="Neupert S."/>
            <person name="Schachtner J."/>
            <person name="Verleyen P."/>
            <person name="Raible F."/>
            <person name="Bork P."/>
            <person name="Friedrich M."/>
            <person name="Walden K.K."/>
            <person name="Robertson H.M."/>
            <person name="Angeli S."/>
            <person name="Foret S."/>
            <person name="Bucher G."/>
            <person name="Schuetz S."/>
            <person name="Maleszka R."/>
            <person name="Wimmer E.A."/>
            <person name="Beeman R.W."/>
            <person name="Lorenzen M."/>
            <person name="Tomoyasu Y."/>
            <person name="Miller S.C."/>
            <person name="Grossmann D."/>
            <person name="Bucher G."/>
        </authorList>
    </citation>
    <scope>NUCLEOTIDE SEQUENCE [LARGE SCALE GENOMIC DNA]</scope>
    <source>
        <strain evidence="2 3">Georgia GA2</strain>
    </source>
</reference>
<sequence length="244" mass="26398">MNSFLMEQARQSLNGRECSRQGRQQRETESGDGGRPRGNELVSEWGAVALDTDRKVKMNRRPRARLPQGVSYVRNVNRSRNGAHTCEHAAQEVLAVGGLRGLDEGVGVHVFVAGGGTGGLFEVVDGHFGESLLHSHKLFTVMKILANWKSCRDAADFAQLNSESLLYFAGARDSPRSGMELEGSSCVLGLGGGGGGGRMLEVVEETMGRNSFASDLNTMVAVCMSSPPLHRHHHEEPPKSSRVE</sequence>
<protein>
    <submittedName>
        <fullName evidence="2">Uncharacterized protein</fullName>
    </submittedName>
</protein>
<dbReference type="InParanoid" id="A0A139WCD1"/>
<keyword evidence="3" id="KW-1185">Reference proteome</keyword>
<proteinExistence type="predicted"/>
<feature type="compositionally biased region" description="Polar residues" evidence="1">
    <location>
        <begin position="1"/>
        <end position="14"/>
    </location>
</feature>
<dbReference type="AlphaFoldDB" id="A0A139WCD1"/>
<gene>
    <name evidence="2" type="primary">AUGUSTUS-3.0.2_34335</name>
    <name evidence="2" type="ORF">TcasGA2_TC034335</name>
</gene>
<name>A0A139WCD1_TRICA</name>
<organism evidence="2 3">
    <name type="scientific">Tribolium castaneum</name>
    <name type="common">Red flour beetle</name>
    <dbReference type="NCBI Taxonomy" id="7070"/>
    <lineage>
        <taxon>Eukaryota</taxon>
        <taxon>Metazoa</taxon>
        <taxon>Ecdysozoa</taxon>
        <taxon>Arthropoda</taxon>
        <taxon>Hexapoda</taxon>
        <taxon>Insecta</taxon>
        <taxon>Pterygota</taxon>
        <taxon>Neoptera</taxon>
        <taxon>Endopterygota</taxon>
        <taxon>Coleoptera</taxon>
        <taxon>Polyphaga</taxon>
        <taxon>Cucujiformia</taxon>
        <taxon>Tenebrionidae</taxon>
        <taxon>Tenebrionidae incertae sedis</taxon>
        <taxon>Tribolium</taxon>
    </lineage>
</organism>
<feature type="compositionally biased region" description="Basic and acidic residues" evidence="1">
    <location>
        <begin position="17"/>
        <end position="38"/>
    </location>
</feature>
<feature type="region of interest" description="Disordered" evidence="1">
    <location>
        <begin position="1"/>
        <end position="41"/>
    </location>
</feature>
<evidence type="ECO:0000313" key="3">
    <source>
        <dbReference type="Proteomes" id="UP000007266"/>
    </source>
</evidence>